<gene>
    <name evidence="2" type="ORF">OLX77_05840</name>
</gene>
<proteinExistence type="predicted"/>
<dbReference type="PANTHER" id="PTHR42895:SF1">
    <property type="entry name" value="IRON-SULFUR CLUSTER PROTEIN"/>
    <property type="match status" value="1"/>
</dbReference>
<dbReference type="Pfam" id="PF17651">
    <property type="entry name" value="Raco_middle"/>
    <property type="match status" value="1"/>
</dbReference>
<dbReference type="Gene3D" id="3.10.20.30">
    <property type="match status" value="1"/>
</dbReference>
<reference evidence="2" key="1">
    <citation type="journal article" date="2022" name="bioRxiv">
        <title>Thiovibrio frasassiensisgen. nov., sp. nov., an autotrophic, elemental sulfur disproportionating bacterium isolated from sulfidic karst sediment, and proposal of Thiovibrionaceae fam. nov.</title>
        <authorList>
            <person name="Aronson H."/>
            <person name="Thomas C."/>
            <person name="Bhattacharyya M."/>
            <person name="Eckstein S."/>
            <person name="Jensen S."/>
            <person name="Barco R."/>
            <person name="Macalady J."/>
            <person name="Amend J."/>
        </authorList>
    </citation>
    <scope>NUCLEOTIDE SEQUENCE</scope>
    <source>
        <strain evidence="2">RS19-109</strain>
    </source>
</reference>
<sequence>MIETNSQATHVIIFEPSGRTVQVGAGMSIIKAAREAGIHINASCGGSGVCGKCKVIVEKGAVEGGLSEKFSTQEKEGGYRQACTATISSDAVIRVPESSGLKSGGLGTAVPLRHRARMHVYDIEDLREQGIFVPPVTKICLDIPPPSAKDNMADAGRVIHLLSSQYNEHRVVFNLAVLRMLRKALREDDFRITVTCARPVNALGKSYLTNIQGGDWSHRSFGLAFDIGTTSVYGVLVDLNSGKVLARAGEYNSQLGYGEDVISRIIVAEKKEGLAKMQELVANTINSILERLLGMATPEGNGAKGSISREEITSITLAGNTTMTHLLLGLEPDNIRRAPYVPVTTFLPPIRATDLGINLPKSAVALVYPSISSYVGGDIVAGVMGSGMYRTELITLYIDIGTNAEIVVGNREWLVCAACSAGPAFEGGGITHGMRAALGAIEDFSLNPQTLEPMNITVGNKPPVGICGSGLLAVIATFFEQGVVERSGKFRRNLGTERIREGRSGHEYVLVWREEAGTEHDIVINEVDIENFIRAKAAIYAGITTLVEQVGLAITDIEQVILAGAFGSYIDLDSAMTVGLLPQVDAERVLYVGNGSLMGAWMSEMSNHIRQDVVEVVRKMTSFELSEMGYFQEQYIASHFLPHTDLSLFPRVAERLAEIHKGD</sequence>
<evidence type="ECO:0000313" key="3">
    <source>
        <dbReference type="Proteomes" id="UP001154240"/>
    </source>
</evidence>
<dbReference type="Pfam" id="PF14574">
    <property type="entry name" value="RACo_C_ter"/>
    <property type="match status" value="1"/>
</dbReference>
<dbReference type="CDD" id="cd00207">
    <property type="entry name" value="fer2"/>
    <property type="match status" value="1"/>
</dbReference>
<dbReference type="InterPro" id="IPR052911">
    <property type="entry name" value="Corrinoid_activation_enz"/>
</dbReference>
<reference evidence="2" key="2">
    <citation type="submission" date="2022-10" db="EMBL/GenBank/DDBJ databases">
        <authorList>
            <person name="Aronson H.S."/>
        </authorList>
    </citation>
    <scope>NUCLEOTIDE SEQUENCE</scope>
    <source>
        <strain evidence="2">RS19-109</strain>
    </source>
</reference>
<dbReference type="InterPro" id="IPR027980">
    <property type="entry name" value="RACo_C"/>
</dbReference>
<accession>A0A9X4ME86</accession>
<dbReference type="InterPro" id="IPR012675">
    <property type="entry name" value="Beta-grasp_dom_sf"/>
</dbReference>
<evidence type="ECO:0000259" key="1">
    <source>
        <dbReference type="PROSITE" id="PS51085"/>
    </source>
</evidence>
<dbReference type="InterPro" id="IPR040506">
    <property type="entry name" value="RACo_linker"/>
</dbReference>
<dbReference type="PANTHER" id="PTHR42895">
    <property type="entry name" value="IRON-SULFUR CLUSTER-BINDING PROTEIN-RELATED"/>
    <property type="match status" value="1"/>
</dbReference>
<dbReference type="InterPro" id="IPR036010">
    <property type="entry name" value="2Fe-2S_ferredoxin-like_sf"/>
</dbReference>
<dbReference type="SUPFAM" id="SSF54292">
    <property type="entry name" value="2Fe-2S ferredoxin-like"/>
    <property type="match status" value="1"/>
</dbReference>
<comment type="caution">
    <text evidence="2">The sequence shown here is derived from an EMBL/GenBank/DDBJ whole genome shotgun (WGS) entry which is preliminary data.</text>
</comment>
<dbReference type="Gene3D" id="3.30.420.480">
    <property type="entry name" value="Domain of unknown function (DUF4445)"/>
    <property type="match status" value="1"/>
</dbReference>
<evidence type="ECO:0000313" key="2">
    <source>
        <dbReference type="EMBL" id="MDG4475681.1"/>
    </source>
</evidence>
<dbReference type="Proteomes" id="UP001154240">
    <property type="component" value="Unassembled WGS sequence"/>
</dbReference>
<name>A0A9X4ME86_9BACT</name>
<dbReference type="EMBL" id="JAPHEH010000001">
    <property type="protein sequence ID" value="MDG4475681.1"/>
    <property type="molecule type" value="Genomic_DNA"/>
</dbReference>
<dbReference type="InterPro" id="IPR041414">
    <property type="entry name" value="Raco-like_middle"/>
</dbReference>
<dbReference type="Pfam" id="PF17650">
    <property type="entry name" value="RACo_linker"/>
    <property type="match status" value="1"/>
</dbReference>
<dbReference type="AlphaFoldDB" id="A0A9X4ME86"/>
<protein>
    <submittedName>
        <fullName evidence="2">ASKHA domain-containing protein</fullName>
    </submittedName>
</protein>
<feature type="domain" description="2Fe-2S ferredoxin-type" evidence="1">
    <location>
        <begin position="9"/>
        <end position="99"/>
    </location>
</feature>
<dbReference type="RefSeq" id="WP_307632654.1">
    <property type="nucleotide sequence ID" value="NZ_JAPHEH010000001.1"/>
</dbReference>
<dbReference type="InterPro" id="IPR001041">
    <property type="entry name" value="2Fe-2S_ferredoxin-type"/>
</dbReference>
<dbReference type="Gene3D" id="3.10.20.880">
    <property type="match status" value="1"/>
</dbReference>
<dbReference type="PROSITE" id="PS51085">
    <property type="entry name" value="2FE2S_FER_2"/>
    <property type="match status" value="1"/>
</dbReference>
<organism evidence="2 3">
    <name type="scientific">Thiovibrio frasassiensis</name>
    <dbReference type="NCBI Taxonomy" id="2984131"/>
    <lineage>
        <taxon>Bacteria</taxon>
        <taxon>Pseudomonadati</taxon>
        <taxon>Thermodesulfobacteriota</taxon>
        <taxon>Desulfobulbia</taxon>
        <taxon>Desulfobulbales</taxon>
        <taxon>Thiovibrionaceae</taxon>
        <taxon>Thiovibrio</taxon>
    </lineage>
</organism>
<dbReference type="GO" id="GO:0051536">
    <property type="term" value="F:iron-sulfur cluster binding"/>
    <property type="evidence" value="ECO:0007669"/>
    <property type="project" value="InterPro"/>
</dbReference>
<dbReference type="InterPro" id="IPR042259">
    <property type="entry name" value="Raco-like_middle_sf"/>
</dbReference>
<keyword evidence="3" id="KW-1185">Reference proteome</keyword>
<dbReference type="Pfam" id="PF00111">
    <property type="entry name" value="Fer2"/>
    <property type="match status" value="1"/>
</dbReference>